<dbReference type="Proteomes" id="UP000255423">
    <property type="component" value="Unassembled WGS sequence"/>
</dbReference>
<keyword evidence="3" id="KW-0732">Signal</keyword>
<evidence type="ECO:0000313" key="5">
    <source>
        <dbReference type="EMBL" id="SUQ24416.1"/>
    </source>
</evidence>
<feature type="domain" description="Glycoside hydrolase family 5" evidence="4">
    <location>
        <begin position="52"/>
        <end position="308"/>
    </location>
</feature>
<dbReference type="InterPro" id="IPR018087">
    <property type="entry name" value="Glyco_hydro_5_CS"/>
</dbReference>
<evidence type="ECO:0000259" key="4">
    <source>
        <dbReference type="Pfam" id="PF00150"/>
    </source>
</evidence>
<keyword evidence="2" id="KW-0326">Glycosidase</keyword>
<evidence type="ECO:0000313" key="6">
    <source>
        <dbReference type="Proteomes" id="UP000255423"/>
    </source>
</evidence>
<feature type="chain" id="PRO_5017077991" evidence="3">
    <location>
        <begin position="21"/>
        <end position="744"/>
    </location>
</feature>
<feature type="signal peptide" evidence="3">
    <location>
        <begin position="1"/>
        <end position="20"/>
    </location>
</feature>
<evidence type="ECO:0000256" key="2">
    <source>
        <dbReference type="ARBA" id="ARBA00023295"/>
    </source>
</evidence>
<dbReference type="InterPro" id="IPR001547">
    <property type="entry name" value="Glyco_hydro_5"/>
</dbReference>
<gene>
    <name evidence="5" type="ORF">SAMN05661053_1816</name>
</gene>
<dbReference type="InterPro" id="IPR026444">
    <property type="entry name" value="Secre_tail"/>
</dbReference>
<dbReference type="RefSeq" id="WP_109572917.1">
    <property type="nucleotide sequence ID" value="NZ_UHJL01000002.1"/>
</dbReference>
<organism evidence="5 6">
    <name type="scientific">Fibrobacter succinogenes</name>
    <name type="common">Bacteroides succinogenes</name>
    <dbReference type="NCBI Taxonomy" id="833"/>
    <lineage>
        <taxon>Bacteria</taxon>
        <taxon>Pseudomonadati</taxon>
        <taxon>Fibrobacterota</taxon>
        <taxon>Fibrobacteria</taxon>
        <taxon>Fibrobacterales</taxon>
        <taxon>Fibrobacteraceae</taxon>
        <taxon>Fibrobacter</taxon>
    </lineage>
</organism>
<dbReference type="PANTHER" id="PTHR34142:SF1">
    <property type="entry name" value="GLYCOSIDE HYDROLASE FAMILY 5 DOMAIN-CONTAINING PROTEIN"/>
    <property type="match status" value="1"/>
</dbReference>
<dbReference type="InterPro" id="IPR017853">
    <property type="entry name" value="GH"/>
</dbReference>
<sequence length="744" mass="79926">MKLTKLLTSILAGAAISAFAADASTATPKKVGPVSYYGALHTSGSKIIGAKNNQQVMLRGVSLFWSDATGLSYYNPTVISWVVDNLKIDVFRYAMGIEYYDSNGGTKNKLDDQVSYVKSPEGQLSTIDRMVQAAIENDVYIVIDWHSHRAHLETNLAKDFFAKISQKYKDVPNIIYEIYNEPVGGSGGDWGAIQNYANSVVPAIRTNTQNLIIVGTPNWSQHPEQGAQNPIQSTNIAYVLHFYASSHSKGSYGGHVTSALNAGYPVFISEWGTTNADGDGEPNSSATNEWTQFMDQNSIPNCNWSLRQQTSDVDQKSEKSAIFAGDKSLITAAALDAATYTTSGNIIKSYLTKNARSWADSITKGKSGSCSFKPVTAKQTDGKVSGKAVAGCTYTSSNEKVASVSGSDIVVGDYGYAILTGNDGSQSVVTVTQVAGQTITNLSDITCNFSGSCTAASKNGMSRDFDGDGTKDYLLTMDDKTNEGSKFTLTSLDPTTVSVSKNKCTNANCSNSQKNQQVWMLHFHKYGTAKVVASAPAITGFRAMQDTFEITYKKGSYNMNNKFKDQTIALGGTTTEGFPDALLGNAVTYTFNGQPTTPYLTKVGNAFVGGAQNAIFAITAHIAETADYEKFERTVTVIVGDAGTAVNLAEWIAYTNPTDAIKPANKIVNSFNARMNGSMLQFTTKNTGLVKVDIYDALGASVKQMSEVYGKGSHAIDLKGLPNGSYTLVVRQGSQKASIRWVNK</sequence>
<evidence type="ECO:0000256" key="1">
    <source>
        <dbReference type="ARBA" id="ARBA00022801"/>
    </source>
</evidence>
<evidence type="ECO:0000256" key="3">
    <source>
        <dbReference type="SAM" id="SignalP"/>
    </source>
</evidence>
<protein>
    <submittedName>
        <fullName evidence="5">Endoglucanase</fullName>
    </submittedName>
</protein>
<accession>A0A380S763</accession>
<dbReference type="GO" id="GO:0004553">
    <property type="term" value="F:hydrolase activity, hydrolyzing O-glycosyl compounds"/>
    <property type="evidence" value="ECO:0007669"/>
    <property type="project" value="InterPro"/>
</dbReference>
<dbReference type="Pfam" id="PF00150">
    <property type="entry name" value="Cellulase"/>
    <property type="match status" value="1"/>
</dbReference>
<dbReference type="PANTHER" id="PTHR34142">
    <property type="entry name" value="ENDO-BETA-1,4-GLUCANASE A"/>
    <property type="match status" value="1"/>
</dbReference>
<reference evidence="5 6" key="1">
    <citation type="submission" date="2017-08" db="EMBL/GenBank/DDBJ databases">
        <authorList>
            <person name="de Groot N.N."/>
        </authorList>
    </citation>
    <scope>NUCLEOTIDE SEQUENCE [LARGE SCALE GENOMIC DNA]</scope>
    <source>
        <strain evidence="5 6">HM2</strain>
    </source>
</reference>
<dbReference type="Gene3D" id="3.20.20.80">
    <property type="entry name" value="Glycosidases"/>
    <property type="match status" value="1"/>
</dbReference>
<dbReference type="AlphaFoldDB" id="A0A380S763"/>
<name>A0A380S763_FIBSU</name>
<dbReference type="EMBL" id="UHJL01000002">
    <property type="protein sequence ID" value="SUQ24416.1"/>
    <property type="molecule type" value="Genomic_DNA"/>
</dbReference>
<dbReference type="GO" id="GO:0000272">
    <property type="term" value="P:polysaccharide catabolic process"/>
    <property type="evidence" value="ECO:0007669"/>
    <property type="project" value="InterPro"/>
</dbReference>
<keyword evidence="1" id="KW-0378">Hydrolase</keyword>
<dbReference type="PROSITE" id="PS00659">
    <property type="entry name" value="GLYCOSYL_HYDROL_F5"/>
    <property type="match status" value="1"/>
</dbReference>
<dbReference type="SUPFAM" id="SSF51445">
    <property type="entry name" value="(Trans)glycosidases"/>
    <property type="match status" value="1"/>
</dbReference>
<dbReference type="NCBIfam" id="TIGR04183">
    <property type="entry name" value="Por_Secre_tail"/>
    <property type="match status" value="1"/>
</dbReference>
<proteinExistence type="predicted"/>